<proteinExistence type="predicted"/>
<evidence type="ECO:0000256" key="1">
    <source>
        <dbReference type="ARBA" id="ARBA00022705"/>
    </source>
</evidence>
<dbReference type="PANTHER" id="PTHR30153">
    <property type="entry name" value="REPLICATIVE DNA HELICASE DNAB"/>
    <property type="match status" value="1"/>
</dbReference>
<sequence length="413" mass="44448">MSSVTLRAEQALLGALLTQQKNEHTAAMRLLEATDFGQRLHRHVFTAIQELRTTEPHLNGPGLVDAVAERIGSEPSTVQALADSAPAPAHADAYAQMIQTAAFRREIADASQAFAHNIATTSTSPADVSIEPGPAQAPSDSVTTAEDPHRARLLAALERQVEIYSTLANTPDTLTQTPANPSPDPGTITSTTPRSATAEPELVSSTDTPDRPQDASVGERVRLEDELLADLLRNPDQSDVLATFVADSTFTSGQRREMYQTILITAHAGQPIDDVIIAWQVELQRAANRLNHNTSPAPEPPTIPGYTPGAGTEPDLVYLTRLAATETPRTAIEIGQRLVTEDMTKLLRENVPQPKAQYTPQPHPAAARSAGLQRRAATAQPVRRPSVIPLDPSLKPPAPTSSETQRPTPRTER</sequence>
<feature type="compositionally biased region" description="Basic and acidic residues" evidence="3">
    <location>
        <begin position="208"/>
        <end position="220"/>
    </location>
</feature>
<evidence type="ECO:0000256" key="3">
    <source>
        <dbReference type="SAM" id="MobiDB-lite"/>
    </source>
</evidence>
<dbReference type="EMBL" id="JAJOMB010000027">
    <property type="protein sequence ID" value="MCD5316173.1"/>
    <property type="molecule type" value="Genomic_DNA"/>
</dbReference>
<evidence type="ECO:0000313" key="5">
    <source>
        <dbReference type="EMBL" id="MCD5316173.1"/>
    </source>
</evidence>
<evidence type="ECO:0000256" key="2">
    <source>
        <dbReference type="ARBA" id="ARBA00023125"/>
    </source>
</evidence>
<feature type="region of interest" description="Disordered" evidence="3">
    <location>
        <begin position="122"/>
        <end position="147"/>
    </location>
</feature>
<feature type="compositionally biased region" description="Polar residues" evidence="3">
    <location>
        <begin position="168"/>
        <end position="179"/>
    </location>
</feature>
<dbReference type="GO" id="GO:0005524">
    <property type="term" value="F:ATP binding"/>
    <property type="evidence" value="ECO:0007669"/>
    <property type="project" value="InterPro"/>
</dbReference>
<keyword evidence="2" id="KW-0238">DNA-binding</keyword>
<dbReference type="Pfam" id="PF00772">
    <property type="entry name" value="DnaB"/>
    <property type="match status" value="2"/>
</dbReference>
<keyword evidence="6" id="KW-1185">Reference proteome</keyword>
<gene>
    <name evidence="5" type="ORF">LR394_35285</name>
</gene>
<feature type="compositionally biased region" description="Polar residues" evidence="3">
    <location>
        <begin position="400"/>
        <end position="413"/>
    </location>
</feature>
<dbReference type="Proteomes" id="UP001138997">
    <property type="component" value="Unassembled WGS sequence"/>
</dbReference>
<keyword evidence="1" id="KW-0235">DNA replication</keyword>
<feature type="region of interest" description="Disordered" evidence="3">
    <location>
        <begin position="168"/>
        <end position="220"/>
    </location>
</feature>
<dbReference type="InterPro" id="IPR016136">
    <property type="entry name" value="DNA_helicase_N/primase_C"/>
</dbReference>
<dbReference type="PANTHER" id="PTHR30153:SF2">
    <property type="entry name" value="REPLICATIVE DNA HELICASE"/>
    <property type="match status" value="1"/>
</dbReference>
<dbReference type="SUPFAM" id="SSF48024">
    <property type="entry name" value="N-terminal domain of DnaB helicase"/>
    <property type="match status" value="2"/>
</dbReference>
<dbReference type="InterPro" id="IPR007693">
    <property type="entry name" value="DNA_helicase_DnaB-like_N"/>
</dbReference>
<dbReference type="InterPro" id="IPR036185">
    <property type="entry name" value="DNA_heli_DnaB-like_N_sf"/>
</dbReference>
<reference evidence="5" key="1">
    <citation type="submission" date="2021-11" db="EMBL/GenBank/DDBJ databases">
        <title>Streptomyces corallinus and Kineosporia corallina sp. nov., two new coral-derived marine actinobacteria.</title>
        <authorList>
            <person name="Buangrab K."/>
            <person name="Sutthacheep M."/>
            <person name="Yeemin T."/>
            <person name="Harunari E."/>
            <person name="Igarashi Y."/>
            <person name="Sripreechasak P."/>
            <person name="Kanchanasin P."/>
            <person name="Tanasupawat S."/>
            <person name="Phongsopitanun W."/>
        </authorList>
    </citation>
    <scope>NUCLEOTIDE SEQUENCE</scope>
    <source>
        <strain evidence="5">JCM 31032</strain>
    </source>
</reference>
<accession>A0A9X1NN76</accession>
<comment type="caution">
    <text evidence="5">The sequence shown here is derived from an EMBL/GenBank/DDBJ whole genome shotgun (WGS) entry which is preliminary data.</text>
</comment>
<feature type="region of interest" description="Disordered" evidence="3">
    <location>
        <begin position="352"/>
        <end position="413"/>
    </location>
</feature>
<evidence type="ECO:0000313" key="6">
    <source>
        <dbReference type="Proteomes" id="UP001138997"/>
    </source>
</evidence>
<dbReference type="GO" id="GO:0006260">
    <property type="term" value="P:DNA replication"/>
    <property type="evidence" value="ECO:0007669"/>
    <property type="project" value="UniProtKB-KW"/>
</dbReference>
<dbReference type="GO" id="GO:0003678">
    <property type="term" value="F:DNA helicase activity"/>
    <property type="evidence" value="ECO:0007669"/>
    <property type="project" value="InterPro"/>
</dbReference>
<name>A0A9X1NN76_9ACTN</name>
<dbReference type="GO" id="GO:0003677">
    <property type="term" value="F:DNA binding"/>
    <property type="evidence" value="ECO:0007669"/>
    <property type="project" value="UniProtKB-KW"/>
</dbReference>
<dbReference type="RefSeq" id="WP_231449025.1">
    <property type="nucleotide sequence ID" value="NZ_JAJOMB010000027.1"/>
</dbReference>
<evidence type="ECO:0000259" key="4">
    <source>
        <dbReference type="Pfam" id="PF00772"/>
    </source>
</evidence>
<protein>
    <recommendedName>
        <fullName evidence="4">DNA helicase DnaB-like N-terminal domain-containing protein</fullName>
    </recommendedName>
</protein>
<dbReference type="Gene3D" id="1.10.860.10">
    <property type="entry name" value="DNAb Helicase, Chain A"/>
    <property type="match status" value="2"/>
</dbReference>
<dbReference type="GO" id="GO:0005829">
    <property type="term" value="C:cytosol"/>
    <property type="evidence" value="ECO:0007669"/>
    <property type="project" value="TreeGrafter"/>
</dbReference>
<organism evidence="5 6">
    <name type="scientific">Kineosporia babensis</name>
    <dbReference type="NCBI Taxonomy" id="499548"/>
    <lineage>
        <taxon>Bacteria</taxon>
        <taxon>Bacillati</taxon>
        <taxon>Actinomycetota</taxon>
        <taxon>Actinomycetes</taxon>
        <taxon>Kineosporiales</taxon>
        <taxon>Kineosporiaceae</taxon>
        <taxon>Kineosporia</taxon>
    </lineage>
</organism>
<dbReference type="AlphaFoldDB" id="A0A9X1NN76"/>
<feature type="domain" description="DNA helicase DnaB-like N-terminal" evidence="4">
    <location>
        <begin position="221"/>
        <end position="287"/>
    </location>
</feature>
<feature type="domain" description="DNA helicase DnaB-like N-terminal" evidence="4">
    <location>
        <begin position="6"/>
        <end position="99"/>
    </location>
</feature>